<dbReference type="CDD" id="cd01335">
    <property type="entry name" value="Radical_SAM"/>
    <property type="match status" value="1"/>
</dbReference>
<dbReference type="GO" id="GO:0008033">
    <property type="term" value="P:tRNA processing"/>
    <property type="evidence" value="ECO:0007669"/>
    <property type="project" value="UniProtKB-KW"/>
</dbReference>
<comment type="cofactor">
    <cofactor evidence="1">
        <name>[4Fe-4S] cluster</name>
        <dbReference type="ChEBI" id="CHEBI:49883"/>
    </cofactor>
</comment>
<evidence type="ECO:0000256" key="3">
    <source>
        <dbReference type="ARBA" id="ARBA00022691"/>
    </source>
</evidence>
<evidence type="ECO:0000313" key="12">
    <source>
        <dbReference type="EMBL" id="OIR16518.1"/>
    </source>
</evidence>
<dbReference type="PANTHER" id="PTHR13930">
    <property type="entry name" value="S-ADENOSYL-L-METHIONINE-DEPENDENT TRNA 4-DEMETHYLWYOSINE SYNTHASE"/>
    <property type="match status" value="1"/>
</dbReference>
<dbReference type="SUPFAM" id="SSF102114">
    <property type="entry name" value="Radical SAM enzymes"/>
    <property type="match status" value="1"/>
</dbReference>
<evidence type="ECO:0000256" key="10">
    <source>
        <dbReference type="SAM" id="MobiDB-lite"/>
    </source>
</evidence>
<feature type="domain" description="Radical SAM core" evidence="11">
    <location>
        <begin position="75"/>
        <end position="319"/>
    </location>
</feature>
<reference evidence="12 13" key="1">
    <citation type="submission" date="2016-08" db="EMBL/GenBank/DDBJ databases">
        <title>New Insights into Marine Group III Euryarchaeota, from dark to light.</title>
        <authorList>
            <person name="Haro-Moreno J.M."/>
            <person name="Rodriguez-Valera F."/>
            <person name="Lopez-Garcia P."/>
            <person name="Moreira D."/>
            <person name="Martin-Cuadrado A.B."/>
        </authorList>
    </citation>
    <scope>NUCLEOTIDE SEQUENCE [LARGE SCALE GENOMIC DNA]</scope>
    <source>
        <strain evidence="12">CG-Epi1</strain>
    </source>
</reference>
<dbReference type="Proteomes" id="UP000183080">
    <property type="component" value="Unassembled WGS sequence"/>
</dbReference>
<proteinExistence type="predicted"/>
<dbReference type="GO" id="GO:0046872">
    <property type="term" value="F:metal ion binding"/>
    <property type="evidence" value="ECO:0007669"/>
    <property type="project" value="UniProtKB-KW"/>
</dbReference>
<dbReference type="SFLD" id="SFLDS00029">
    <property type="entry name" value="Radical_SAM"/>
    <property type="match status" value="1"/>
</dbReference>
<organism evidence="12 13">
    <name type="scientific">Marine Group III euryarchaeote CG-Epi1</name>
    <dbReference type="NCBI Taxonomy" id="1888995"/>
    <lineage>
        <taxon>Archaea</taxon>
        <taxon>Methanobacteriati</taxon>
        <taxon>Thermoplasmatota</taxon>
        <taxon>Thermoplasmata</taxon>
        <taxon>Candidatus Thermoprofundales</taxon>
    </lineage>
</organism>
<dbReference type="SFLD" id="SFLDF00284">
    <property type="entry name" value="tRNA_wybutosine-synthesizing"/>
    <property type="match status" value="1"/>
</dbReference>
<dbReference type="InterPro" id="IPR013917">
    <property type="entry name" value="tRNA_wybutosine-synth"/>
</dbReference>
<dbReference type="Pfam" id="PF04055">
    <property type="entry name" value="Radical_SAM"/>
    <property type="match status" value="1"/>
</dbReference>
<evidence type="ECO:0000256" key="1">
    <source>
        <dbReference type="ARBA" id="ARBA00001966"/>
    </source>
</evidence>
<dbReference type="Gene3D" id="3.20.20.70">
    <property type="entry name" value="Aldolase class I"/>
    <property type="match status" value="1"/>
</dbReference>
<dbReference type="InterPro" id="IPR023993">
    <property type="entry name" value="TYW1_archaea"/>
</dbReference>
<evidence type="ECO:0000256" key="9">
    <source>
        <dbReference type="ARBA" id="ARBA00049466"/>
    </source>
</evidence>
<dbReference type="InterPro" id="IPR013785">
    <property type="entry name" value="Aldolase_TIM"/>
</dbReference>
<dbReference type="PROSITE" id="PS51918">
    <property type="entry name" value="RADICAL_SAM"/>
    <property type="match status" value="1"/>
</dbReference>
<keyword evidence="8" id="KW-0456">Lyase</keyword>
<comment type="catalytic activity">
    <reaction evidence="9">
        <text>N(1)-methylguanosine(37) in tRNA(Phe) + pyruvate + S-adenosyl-L-methionine = 4-demethylwyosine(37) in tRNA(Phe) + 5'-deoxyadenosine + L-methionine + CO2 + H2O</text>
        <dbReference type="Rhea" id="RHEA:36347"/>
        <dbReference type="Rhea" id="RHEA-COMP:10164"/>
        <dbReference type="Rhea" id="RHEA-COMP:10165"/>
        <dbReference type="ChEBI" id="CHEBI:15361"/>
        <dbReference type="ChEBI" id="CHEBI:15377"/>
        <dbReference type="ChEBI" id="CHEBI:16526"/>
        <dbReference type="ChEBI" id="CHEBI:17319"/>
        <dbReference type="ChEBI" id="CHEBI:57844"/>
        <dbReference type="ChEBI" id="CHEBI:59789"/>
        <dbReference type="ChEBI" id="CHEBI:64315"/>
        <dbReference type="ChEBI" id="CHEBI:73542"/>
        <dbReference type="EC" id="4.1.3.44"/>
    </reaction>
</comment>
<dbReference type="AlphaFoldDB" id="A0A1J5TWX0"/>
<keyword evidence="4" id="KW-0819">tRNA processing</keyword>
<dbReference type="PANTHER" id="PTHR13930:SF0">
    <property type="entry name" value="S-ADENOSYL-L-METHIONINE-DEPENDENT TRNA 4-DEMETHYLWYOSINE SYNTHASE TYW1-RELATED"/>
    <property type="match status" value="1"/>
</dbReference>
<keyword evidence="2" id="KW-0004">4Fe-4S</keyword>
<evidence type="ECO:0000256" key="5">
    <source>
        <dbReference type="ARBA" id="ARBA00022723"/>
    </source>
</evidence>
<keyword evidence="7" id="KW-0411">Iron-sulfur</keyword>
<dbReference type="Pfam" id="PF08608">
    <property type="entry name" value="Wyosine_form"/>
    <property type="match status" value="1"/>
</dbReference>
<feature type="compositionally biased region" description="Basic and acidic residues" evidence="10">
    <location>
        <begin position="1"/>
        <end position="21"/>
    </location>
</feature>
<keyword evidence="5" id="KW-0479">Metal-binding</keyword>
<keyword evidence="3" id="KW-0949">S-adenosyl-L-methionine</keyword>
<evidence type="ECO:0000313" key="13">
    <source>
        <dbReference type="Proteomes" id="UP000183080"/>
    </source>
</evidence>
<dbReference type="InterPro" id="IPR058240">
    <property type="entry name" value="rSAM_sf"/>
</dbReference>
<evidence type="ECO:0000256" key="8">
    <source>
        <dbReference type="ARBA" id="ARBA00023239"/>
    </source>
</evidence>
<dbReference type="STRING" id="1888995.BD935_02945"/>
<dbReference type="InterPro" id="IPR007197">
    <property type="entry name" value="rSAM"/>
</dbReference>
<dbReference type="InterPro" id="IPR034556">
    <property type="entry name" value="tRNA_wybutosine-synthase"/>
</dbReference>
<dbReference type="SFLD" id="SFLDG01071">
    <property type="entry name" value="tRNA_wybutosine-synthesizing"/>
    <property type="match status" value="1"/>
</dbReference>
<evidence type="ECO:0000256" key="7">
    <source>
        <dbReference type="ARBA" id="ARBA00023014"/>
    </source>
</evidence>
<evidence type="ECO:0000256" key="4">
    <source>
        <dbReference type="ARBA" id="ARBA00022694"/>
    </source>
</evidence>
<evidence type="ECO:0000256" key="6">
    <source>
        <dbReference type="ARBA" id="ARBA00023004"/>
    </source>
</evidence>
<sequence>METSSKDKNIDKIPKENLREPDGEESNLLFTDEYKEALEKASYEIVGNHSAVEICGWTKKSIKGSEGGCYKQKFYGIRSHQCTQMTPAAVACDQKCVYCWRVNEMFSGKQDLMEYAKDDPADIVQGSIEGHLRKLSGFGGNPNVDQQKVLESKTVRHFAISLTGEPTLYNRLPEMLRELRSRKISSFLVTNGLHPEMIERLRDEDSLPTQLYMSLDAPDERTWKKIDVPLVPNFWDKIKGTLALMDGLETRKVLRMTVVKGWNDFDVAGYAKLIKMAGERVMIEVKSYMHLGPARERLSQDNMLTYDEVLSFSNSLAAELGWKVIDEAPNSLIALVAEEDWDGRVIDFGDPLTGHLESTFEC</sequence>
<keyword evidence="6" id="KW-0408">Iron</keyword>
<protein>
    <submittedName>
        <fullName evidence="12">tRNA-modifying enzyme</fullName>
    </submittedName>
</protein>
<evidence type="ECO:0000259" key="11">
    <source>
        <dbReference type="PROSITE" id="PS51918"/>
    </source>
</evidence>
<accession>A0A1J5TWX0</accession>
<dbReference type="GO" id="GO:0102521">
    <property type="term" value="F:tRNA-4-demethylwyosine synthase activity"/>
    <property type="evidence" value="ECO:0007669"/>
    <property type="project" value="UniProtKB-EC"/>
</dbReference>
<gene>
    <name evidence="12" type="ORF">BD935_02945</name>
</gene>
<dbReference type="NCBIfam" id="TIGR03972">
    <property type="entry name" value="rSAM_TYW1"/>
    <property type="match status" value="1"/>
</dbReference>
<name>A0A1J5TWX0_9ARCH</name>
<dbReference type="GO" id="GO:0051539">
    <property type="term" value="F:4 iron, 4 sulfur cluster binding"/>
    <property type="evidence" value="ECO:0007669"/>
    <property type="project" value="UniProtKB-KW"/>
</dbReference>
<comment type="caution">
    <text evidence="12">The sequence shown here is derived from an EMBL/GenBank/DDBJ whole genome shotgun (WGS) entry which is preliminary data.</text>
</comment>
<feature type="region of interest" description="Disordered" evidence="10">
    <location>
        <begin position="1"/>
        <end position="25"/>
    </location>
</feature>
<dbReference type="EMBL" id="MIZA01000024">
    <property type="protein sequence ID" value="OIR16518.1"/>
    <property type="molecule type" value="Genomic_DNA"/>
</dbReference>
<evidence type="ECO:0000256" key="2">
    <source>
        <dbReference type="ARBA" id="ARBA00022485"/>
    </source>
</evidence>